<evidence type="ECO:0000256" key="2">
    <source>
        <dbReference type="ARBA" id="ARBA00023015"/>
    </source>
</evidence>
<sequence length="309" mass="33001">MELRQLRYFCAVAEEANLTRAARRLRLSSPSLSQQIKALEREAGAPLFHRTQAGMTLTRAGRALLPEARAVLDAAGRALRTVRAAAAERPPLRALVAPGTPSDLLHRLYSAARTTGSALTLDVAATAGQLARIRRAEADLALVTLPADTEGLHTLVVLDEPLGVLLSAGHPLTAAARLSWSDLGGEELLWFSREFAPGYHDMVLAACHTGGWVPRLRIAPARRSIVQAELGGGERVVALRPESATAEGLVWRPLAEAPPRLRLALAWLPEPLAATIAILGRLGGQPPARVRKSPRTEPYCPATASSTGR</sequence>
<dbReference type="RefSeq" id="WP_109280182.1">
    <property type="nucleotide sequence ID" value="NZ_JBFAUK010000011.1"/>
</dbReference>
<evidence type="ECO:0000256" key="5">
    <source>
        <dbReference type="SAM" id="MobiDB-lite"/>
    </source>
</evidence>
<evidence type="ECO:0000256" key="1">
    <source>
        <dbReference type="ARBA" id="ARBA00009437"/>
    </source>
</evidence>
<dbReference type="InterPro" id="IPR036390">
    <property type="entry name" value="WH_DNA-bd_sf"/>
</dbReference>
<dbReference type="CDD" id="cd08414">
    <property type="entry name" value="PBP2_LTTR_aromatics_like"/>
    <property type="match status" value="1"/>
</dbReference>
<organism evidence="7 8">
    <name type="scientific">Streptomyces orinoci</name>
    <name type="common">Streptoverticillium orinoci</name>
    <dbReference type="NCBI Taxonomy" id="67339"/>
    <lineage>
        <taxon>Bacteria</taxon>
        <taxon>Bacillati</taxon>
        <taxon>Actinomycetota</taxon>
        <taxon>Actinomycetes</taxon>
        <taxon>Kitasatosporales</taxon>
        <taxon>Streptomycetaceae</taxon>
        <taxon>Streptomyces</taxon>
    </lineage>
</organism>
<dbReference type="PANTHER" id="PTHR30346:SF0">
    <property type="entry name" value="HCA OPERON TRANSCRIPTIONAL ACTIVATOR HCAR"/>
    <property type="match status" value="1"/>
</dbReference>
<dbReference type="SUPFAM" id="SSF53850">
    <property type="entry name" value="Periplasmic binding protein-like II"/>
    <property type="match status" value="1"/>
</dbReference>
<protein>
    <submittedName>
        <fullName evidence="7">LysR family transcriptional regulator</fullName>
    </submittedName>
</protein>
<dbReference type="Gene3D" id="1.10.10.10">
    <property type="entry name" value="Winged helix-like DNA-binding domain superfamily/Winged helix DNA-binding domain"/>
    <property type="match status" value="1"/>
</dbReference>
<evidence type="ECO:0000313" key="7">
    <source>
        <dbReference type="EMBL" id="MEV5507991.1"/>
    </source>
</evidence>
<dbReference type="InterPro" id="IPR005119">
    <property type="entry name" value="LysR_subst-bd"/>
</dbReference>
<feature type="domain" description="HTH lysR-type" evidence="6">
    <location>
        <begin position="1"/>
        <end position="58"/>
    </location>
</feature>
<dbReference type="Proteomes" id="UP001552594">
    <property type="component" value="Unassembled WGS sequence"/>
</dbReference>
<proteinExistence type="inferred from homology"/>
<dbReference type="Pfam" id="PF03466">
    <property type="entry name" value="LysR_substrate"/>
    <property type="match status" value="1"/>
</dbReference>
<keyword evidence="8" id="KW-1185">Reference proteome</keyword>
<feature type="region of interest" description="Disordered" evidence="5">
    <location>
        <begin position="287"/>
        <end position="309"/>
    </location>
</feature>
<accession>A0ABV3JYM4</accession>
<evidence type="ECO:0000259" key="6">
    <source>
        <dbReference type="PROSITE" id="PS50931"/>
    </source>
</evidence>
<evidence type="ECO:0000313" key="8">
    <source>
        <dbReference type="Proteomes" id="UP001552594"/>
    </source>
</evidence>
<dbReference type="PANTHER" id="PTHR30346">
    <property type="entry name" value="TRANSCRIPTIONAL DUAL REGULATOR HCAR-RELATED"/>
    <property type="match status" value="1"/>
</dbReference>
<evidence type="ECO:0000256" key="4">
    <source>
        <dbReference type="ARBA" id="ARBA00023163"/>
    </source>
</evidence>
<dbReference type="Gene3D" id="3.40.190.10">
    <property type="entry name" value="Periplasmic binding protein-like II"/>
    <property type="match status" value="2"/>
</dbReference>
<comment type="caution">
    <text evidence="7">The sequence shown here is derived from an EMBL/GenBank/DDBJ whole genome shotgun (WGS) entry which is preliminary data.</text>
</comment>
<evidence type="ECO:0000256" key="3">
    <source>
        <dbReference type="ARBA" id="ARBA00023125"/>
    </source>
</evidence>
<dbReference type="PROSITE" id="PS50931">
    <property type="entry name" value="HTH_LYSR"/>
    <property type="match status" value="1"/>
</dbReference>
<dbReference type="InterPro" id="IPR036388">
    <property type="entry name" value="WH-like_DNA-bd_sf"/>
</dbReference>
<dbReference type="PRINTS" id="PR00039">
    <property type="entry name" value="HTHLYSR"/>
</dbReference>
<keyword evidence="4" id="KW-0804">Transcription</keyword>
<keyword evidence="2" id="KW-0805">Transcription regulation</keyword>
<dbReference type="Pfam" id="PF00126">
    <property type="entry name" value="HTH_1"/>
    <property type="match status" value="1"/>
</dbReference>
<dbReference type="InterPro" id="IPR000847">
    <property type="entry name" value="LysR_HTH_N"/>
</dbReference>
<dbReference type="SUPFAM" id="SSF46785">
    <property type="entry name" value="Winged helix' DNA-binding domain"/>
    <property type="match status" value="1"/>
</dbReference>
<gene>
    <name evidence="7" type="ORF">AB0L16_16155</name>
</gene>
<dbReference type="EMBL" id="JBFAUK010000011">
    <property type="protein sequence ID" value="MEV5507991.1"/>
    <property type="molecule type" value="Genomic_DNA"/>
</dbReference>
<name>A0ABV3JYM4_STRON</name>
<comment type="similarity">
    <text evidence="1">Belongs to the LysR transcriptional regulatory family.</text>
</comment>
<reference evidence="7 8" key="1">
    <citation type="submission" date="2024-06" db="EMBL/GenBank/DDBJ databases">
        <title>The Natural Products Discovery Center: Release of the First 8490 Sequenced Strains for Exploring Actinobacteria Biosynthetic Diversity.</title>
        <authorList>
            <person name="Kalkreuter E."/>
            <person name="Kautsar S.A."/>
            <person name="Yang D."/>
            <person name="Bader C.D."/>
            <person name="Teijaro C.N."/>
            <person name="Fluegel L."/>
            <person name="Davis C.M."/>
            <person name="Simpson J.R."/>
            <person name="Lauterbach L."/>
            <person name="Steele A.D."/>
            <person name="Gui C."/>
            <person name="Meng S."/>
            <person name="Li G."/>
            <person name="Viehrig K."/>
            <person name="Ye F."/>
            <person name="Su P."/>
            <person name="Kiefer A.F."/>
            <person name="Nichols A."/>
            <person name="Cepeda A.J."/>
            <person name="Yan W."/>
            <person name="Fan B."/>
            <person name="Jiang Y."/>
            <person name="Adhikari A."/>
            <person name="Zheng C.-J."/>
            <person name="Schuster L."/>
            <person name="Cowan T.M."/>
            <person name="Smanski M.J."/>
            <person name="Chevrette M.G."/>
            <person name="De Carvalho L.P.S."/>
            <person name="Shen B."/>
        </authorList>
    </citation>
    <scope>NUCLEOTIDE SEQUENCE [LARGE SCALE GENOMIC DNA]</scope>
    <source>
        <strain evidence="7 8">NPDC052347</strain>
    </source>
</reference>
<keyword evidence="3" id="KW-0238">DNA-binding</keyword>